<keyword evidence="5 6" id="KW-0472">Membrane</keyword>
<dbReference type="EMBL" id="GU943132">
    <property type="protein sequence ID" value="ADD96326.1"/>
    <property type="molecule type" value="Genomic_DNA"/>
</dbReference>
<evidence type="ECO:0000313" key="7">
    <source>
        <dbReference type="EMBL" id="ADD96326.1"/>
    </source>
</evidence>
<evidence type="ECO:0000256" key="4">
    <source>
        <dbReference type="ARBA" id="ARBA00022989"/>
    </source>
</evidence>
<dbReference type="GO" id="GO:0015171">
    <property type="term" value="F:amino acid transmembrane transporter activity"/>
    <property type="evidence" value="ECO:0007669"/>
    <property type="project" value="TreeGrafter"/>
</dbReference>
<evidence type="ECO:0000256" key="2">
    <source>
        <dbReference type="ARBA" id="ARBA00022475"/>
    </source>
</evidence>
<keyword evidence="3 6" id="KW-0812">Transmembrane</keyword>
<evidence type="ECO:0000256" key="3">
    <source>
        <dbReference type="ARBA" id="ARBA00022692"/>
    </source>
</evidence>
<dbReference type="InterPro" id="IPR001123">
    <property type="entry name" value="LeuE-type"/>
</dbReference>
<name>D6PKS5_9ZZZZ</name>
<dbReference type="GO" id="GO:0005886">
    <property type="term" value="C:plasma membrane"/>
    <property type="evidence" value="ECO:0007669"/>
    <property type="project" value="UniProtKB-SubCell"/>
</dbReference>
<feature type="transmembrane region" description="Helical" evidence="6">
    <location>
        <begin position="180"/>
        <end position="198"/>
    </location>
</feature>
<sequence length="200" mass="21234">MDTTALIALLVFIVPMCFTPGPNNMLCAAHSAQHGFRSTVPLTLGMLTGWSILGLIVGVAIAAIESNQDFFNLLTYAGAAYIAYLGYSLGRADPKPLSDTTNTERLGFSTGVMLQFVNGKAWVHFLALMATWGSLFGQGIVGKIGLVVLNAFAGYPAVLVWAGFGVALRRMFSSENNAKRLNIALGASLVGVAVWILLPH</sequence>
<reference evidence="7" key="1">
    <citation type="journal article" date="2010" name="ISME J.">
        <title>Metagenome of the Mediterranean deep chlorophyll maximum studied by direct and fosmid library 454 pyrosequencing.</title>
        <authorList>
            <person name="Ghai R."/>
            <person name="Martin-Cuadrado A.B."/>
            <person name="Molto A.G."/>
            <person name="Heredia I.G."/>
            <person name="Cabrera R."/>
            <person name="Martin J."/>
            <person name="Verdu M."/>
            <person name="Deschamps P."/>
            <person name="Moreira D."/>
            <person name="Lopez-Garcia P."/>
            <person name="Mira A."/>
            <person name="Rodriguez-Valera F."/>
        </authorList>
    </citation>
    <scope>NUCLEOTIDE SEQUENCE</scope>
</reference>
<dbReference type="Pfam" id="PF01810">
    <property type="entry name" value="LysE"/>
    <property type="match status" value="1"/>
</dbReference>
<dbReference type="PANTHER" id="PTHR30086:SF20">
    <property type="entry name" value="ARGININE EXPORTER PROTEIN ARGO-RELATED"/>
    <property type="match status" value="1"/>
</dbReference>
<evidence type="ECO:0000256" key="6">
    <source>
        <dbReference type="SAM" id="Phobius"/>
    </source>
</evidence>
<keyword evidence="4 6" id="KW-1133">Transmembrane helix</keyword>
<protein>
    <submittedName>
        <fullName evidence="7">Putative LysE type translocator</fullName>
    </submittedName>
</protein>
<dbReference type="AlphaFoldDB" id="D6PKS5"/>
<comment type="subcellular location">
    <subcellularLocation>
        <location evidence="1">Cell membrane</location>
        <topology evidence="1">Multi-pass membrane protein</topology>
    </subcellularLocation>
</comment>
<dbReference type="GO" id="GO:0033228">
    <property type="term" value="P:cysteine export across plasma membrane"/>
    <property type="evidence" value="ECO:0007669"/>
    <property type="project" value="TreeGrafter"/>
</dbReference>
<proteinExistence type="predicted"/>
<feature type="transmembrane region" description="Helical" evidence="6">
    <location>
        <begin position="121"/>
        <end position="141"/>
    </location>
</feature>
<organism evidence="7">
    <name type="scientific">uncultured organism MedDCM-OCT-S08-C256</name>
    <dbReference type="NCBI Taxonomy" id="743636"/>
    <lineage>
        <taxon>unclassified sequences</taxon>
        <taxon>environmental samples</taxon>
    </lineage>
</organism>
<evidence type="ECO:0000256" key="1">
    <source>
        <dbReference type="ARBA" id="ARBA00004651"/>
    </source>
</evidence>
<evidence type="ECO:0000256" key="5">
    <source>
        <dbReference type="ARBA" id="ARBA00023136"/>
    </source>
</evidence>
<dbReference type="PANTHER" id="PTHR30086">
    <property type="entry name" value="ARGININE EXPORTER PROTEIN ARGO"/>
    <property type="match status" value="1"/>
</dbReference>
<keyword evidence="2" id="KW-1003">Cell membrane</keyword>
<feature type="transmembrane region" description="Helical" evidence="6">
    <location>
        <begin position="47"/>
        <end position="64"/>
    </location>
</feature>
<accession>D6PKS5</accession>
<feature type="transmembrane region" description="Helical" evidence="6">
    <location>
        <begin position="147"/>
        <end position="168"/>
    </location>
</feature>